<evidence type="ECO:0000256" key="5">
    <source>
        <dbReference type="SAM" id="MobiDB-lite"/>
    </source>
</evidence>
<dbReference type="PANTHER" id="PTHR30126">
    <property type="entry name" value="HTH-TYPE TRANSCRIPTIONAL REGULATOR"/>
    <property type="match status" value="1"/>
</dbReference>
<keyword evidence="8" id="KW-1185">Reference proteome</keyword>
<dbReference type="RefSeq" id="WP_379757470.1">
    <property type="nucleotide sequence ID" value="NZ_JBHRSQ010000011.1"/>
</dbReference>
<protein>
    <submittedName>
        <fullName evidence="7">LysR family transcriptional regulator</fullName>
    </submittedName>
</protein>
<feature type="domain" description="HTH lysR-type" evidence="6">
    <location>
        <begin position="6"/>
        <end position="63"/>
    </location>
</feature>
<dbReference type="Gene3D" id="1.10.10.10">
    <property type="entry name" value="Winged helix-like DNA-binding domain superfamily/Winged helix DNA-binding domain"/>
    <property type="match status" value="1"/>
</dbReference>
<evidence type="ECO:0000256" key="1">
    <source>
        <dbReference type="ARBA" id="ARBA00009437"/>
    </source>
</evidence>
<gene>
    <name evidence="7" type="ORF">ACFODV_08230</name>
</gene>
<reference evidence="8" key="1">
    <citation type="journal article" date="2019" name="Int. J. Syst. Evol. Microbiol.">
        <title>The Global Catalogue of Microorganisms (GCM) 10K type strain sequencing project: providing services to taxonomists for standard genome sequencing and annotation.</title>
        <authorList>
            <consortium name="The Broad Institute Genomics Platform"/>
            <consortium name="The Broad Institute Genome Sequencing Center for Infectious Disease"/>
            <person name="Wu L."/>
            <person name="Ma J."/>
        </authorList>
    </citation>
    <scope>NUCLEOTIDE SEQUENCE [LARGE SCALE GENOMIC DNA]</scope>
    <source>
        <strain evidence="8">KCTC 52660</strain>
    </source>
</reference>
<dbReference type="InterPro" id="IPR000847">
    <property type="entry name" value="LysR_HTH_N"/>
</dbReference>
<evidence type="ECO:0000256" key="2">
    <source>
        <dbReference type="ARBA" id="ARBA00023015"/>
    </source>
</evidence>
<dbReference type="PROSITE" id="PS50931">
    <property type="entry name" value="HTH_LYSR"/>
    <property type="match status" value="1"/>
</dbReference>
<dbReference type="Pfam" id="PF03466">
    <property type="entry name" value="LysR_substrate"/>
    <property type="match status" value="1"/>
</dbReference>
<evidence type="ECO:0000313" key="8">
    <source>
        <dbReference type="Proteomes" id="UP001595386"/>
    </source>
</evidence>
<dbReference type="Pfam" id="PF00126">
    <property type="entry name" value="HTH_1"/>
    <property type="match status" value="1"/>
</dbReference>
<sequence length="336" mass="37327">MNIRHLTFRLLQVYVAVVRSGSFSEAARQLHLTQPTVSQQLKRLTSAVGEPLLESRQGRQVTTEAGAELYRASREVLGRFADFDDYLAALGGGERGRFSIALVNTAQYVLPRLLGPYSQAFPEVDVTVHIGNRRQMLTRFERQEDDLYVFSHPPSLAHALAGRFLRNPLVAVAPRGHRLADRDHIAMGELLEERFLLREPGSATRMLFESWLQEQGLSLGPTLQMASNEAIRVGVAAGMGLAVLSEHVLPPEHPDIAILPVTGLPIESHWQFIVRRDRRLSHAALGFLRFAEGHLGECVEPRFLSNELDDLLQRLDAAAGTPPRGHPPRGQTLKGI</sequence>
<dbReference type="PRINTS" id="PR00039">
    <property type="entry name" value="HTHLYSR"/>
</dbReference>
<dbReference type="InterPro" id="IPR036390">
    <property type="entry name" value="WH_DNA-bd_sf"/>
</dbReference>
<evidence type="ECO:0000313" key="7">
    <source>
        <dbReference type="EMBL" id="MFC2992021.1"/>
    </source>
</evidence>
<dbReference type="SUPFAM" id="SSF46785">
    <property type="entry name" value="Winged helix' DNA-binding domain"/>
    <property type="match status" value="1"/>
</dbReference>
<evidence type="ECO:0000256" key="3">
    <source>
        <dbReference type="ARBA" id="ARBA00023125"/>
    </source>
</evidence>
<comment type="similarity">
    <text evidence="1">Belongs to the LysR transcriptional regulatory family.</text>
</comment>
<dbReference type="InterPro" id="IPR036388">
    <property type="entry name" value="WH-like_DNA-bd_sf"/>
</dbReference>
<accession>A0ABV7B509</accession>
<feature type="region of interest" description="Disordered" evidence="5">
    <location>
        <begin position="317"/>
        <end position="336"/>
    </location>
</feature>
<dbReference type="PANTHER" id="PTHR30126:SF5">
    <property type="entry name" value="HTH-TYPE TRANSCRIPTIONAL ACTIVATOR CMPR"/>
    <property type="match status" value="1"/>
</dbReference>
<dbReference type="Gene3D" id="3.40.190.290">
    <property type="match status" value="1"/>
</dbReference>
<dbReference type="Proteomes" id="UP001595386">
    <property type="component" value="Unassembled WGS sequence"/>
</dbReference>
<comment type="caution">
    <text evidence="7">The sequence shown here is derived from an EMBL/GenBank/DDBJ whole genome shotgun (WGS) entry which is preliminary data.</text>
</comment>
<dbReference type="InterPro" id="IPR005119">
    <property type="entry name" value="LysR_subst-bd"/>
</dbReference>
<keyword evidence="2" id="KW-0805">Transcription regulation</keyword>
<keyword evidence="4" id="KW-0804">Transcription</keyword>
<dbReference type="EMBL" id="JBHRSQ010000011">
    <property type="protein sequence ID" value="MFC2992021.1"/>
    <property type="molecule type" value="Genomic_DNA"/>
</dbReference>
<proteinExistence type="inferred from homology"/>
<evidence type="ECO:0000259" key="6">
    <source>
        <dbReference type="PROSITE" id="PS50931"/>
    </source>
</evidence>
<organism evidence="7 8">
    <name type="scientific">Halomonas tibetensis</name>
    <dbReference type="NCBI Taxonomy" id="2259590"/>
    <lineage>
        <taxon>Bacteria</taxon>
        <taxon>Pseudomonadati</taxon>
        <taxon>Pseudomonadota</taxon>
        <taxon>Gammaproteobacteria</taxon>
        <taxon>Oceanospirillales</taxon>
        <taxon>Halomonadaceae</taxon>
        <taxon>Halomonas</taxon>
    </lineage>
</organism>
<name>A0ABV7B509_9GAMM</name>
<evidence type="ECO:0000256" key="4">
    <source>
        <dbReference type="ARBA" id="ARBA00023163"/>
    </source>
</evidence>
<keyword evidence="3" id="KW-0238">DNA-binding</keyword>
<dbReference type="SUPFAM" id="SSF53850">
    <property type="entry name" value="Periplasmic binding protein-like II"/>
    <property type="match status" value="1"/>
</dbReference>